<dbReference type="CDD" id="cd21177">
    <property type="entry name" value="LPMO_AA10"/>
    <property type="match status" value="1"/>
</dbReference>
<dbReference type="Proteomes" id="UP000315947">
    <property type="component" value="Chromosome"/>
</dbReference>
<evidence type="ECO:0000313" key="9">
    <source>
        <dbReference type="Proteomes" id="UP000315947"/>
    </source>
</evidence>
<evidence type="ECO:0000259" key="7">
    <source>
        <dbReference type="Pfam" id="PF21868"/>
    </source>
</evidence>
<dbReference type="InterPro" id="IPR051024">
    <property type="entry name" value="GlcNAc_Chitin_IntDeg"/>
</dbReference>
<gene>
    <name evidence="8" type="primary">gbpA</name>
    <name evidence="8" type="ORF">FM037_04935</name>
</gene>
<dbReference type="RefSeq" id="WP_144045085.1">
    <property type="nucleotide sequence ID" value="NZ_CP041614.1"/>
</dbReference>
<sequence length="472" mass="51802">MTVNQNIIRLFAASTLLASTGAFAHGYITTPGTEARGYLCDKQPENSNCNELRGNSQSLEALKGFPASGPADSQIASAGTPYKVLDEQSPLRWVKKEIESGPMEIHWTFTANHRTAKFHYYMTKQNWNPSAALTRDSFELEPFCEVDYNDQVPPMALSHMCNIPERSGYQIMLAVWDVADTANAFYNVVDLTFDDETPEGWKHGGTIIPSSDLKAGDLVRTRVFANGSEVSGLATRLEITQDTQAYVWSYALATKINAEQSEIQSGQVNTQAEFVPVYGSNKIFVSKASDITSVEIQIEQLPPEHDVTITGVEGSYEIQDGSVTINFEASATGDTMLVNATLYDHGGAPLAYEHAVVEDNASHSFAITPVANVQADHHILKLISSPKNGGDNVHENFDIMFKEPSTGEYDYSFPEGLGSYVEGTKVFQPKNGQIYQCKAFPYSGWCNIWSESASQYEPGVGSNSSDAWDEVN</sequence>
<dbReference type="InterPro" id="IPR041029">
    <property type="entry name" value="GbpA_2"/>
</dbReference>
<keyword evidence="3 4" id="KW-0732">Signal</keyword>
<evidence type="ECO:0000259" key="6">
    <source>
        <dbReference type="Pfam" id="PF18416"/>
    </source>
</evidence>
<evidence type="ECO:0000313" key="8">
    <source>
        <dbReference type="EMBL" id="QDO82698.1"/>
    </source>
</evidence>
<evidence type="ECO:0000256" key="3">
    <source>
        <dbReference type="ARBA" id="ARBA00022729"/>
    </source>
</evidence>
<dbReference type="InterPro" id="IPR054063">
    <property type="entry name" value="GbpA_D3"/>
</dbReference>
<dbReference type="Gene3D" id="2.60.40.2550">
    <property type="match status" value="1"/>
</dbReference>
<organism evidence="8 9">
    <name type="scientific">Shewanella psychropiezotolerans</name>
    <dbReference type="NCBI Taxonomy" id="2593655"/>
    <lineage>
        <taxon>Bacteria</taxon>
        <taxon>Pseudomonadati</taxon>
        <taxon>Pseudomonadota</taxon>
        <taxon>Gammaproteobacteria</taxon>
        <taxon>Alteromonadales</taxon>
        <taxon>Shewanellaceae</taxon>
        <taxon>Shewanella</taxon>
    </lineage>
</organism>
<feature type="chain" id="PRO_5046837369" evidence="4">
    <location>
        <begin position="25"/>
        <end position="472"/>
    </location>
</feature>
<dbReference type="InterPro" id="IPR014756">
    <property type="entry name" value="Ig_E-set"/>
</dbReference>
<evidence type="ECO:0000259" key="5">
    <source>
        <dbReference type="Pfam" id="PF03067"/>
    </source>
</evidence>
<reference evidence="8 9" key="1">
    <citation type="submission" date="2019-07" db="EMBL/GenBank/DDBJ databases">
        <title>Shewanella sp. YLB-06 whole genomic sequence.</title>
        <authorList>
            <person name="Yu L."/>
        </authorList>
    </citation>
    <scope>NUCLEOTIDE SEQUENCE [LARGE SCALE GENOMIC DNA]</scope>
    <source>
        <strain evidence="8 9">YLB-06</strain>
    </source>
</reference>
<dbReference type="NCBIfam" id="NF009690">
    <property type="entry name" value="PRK13211.1"/>
    <property type="match status" value="1"/>
</dbReference>
<feature type="domain" description="Chitin-binding type-4" evidence="5">
    <location>
        <begin position="25"/>
        <end position="191"/>
    </location>
</feature>
<feature type="signal peptide" evidence="4">
    <location>
        <begin position="1"/>
        <end position="24"/>
    </location>
</feature>
<name>A0ABX5WUV8_9GAMM</name>
<dbReference type="Pfam" id="PF03067">
    <property type="entry name" value="LPMO_10"/>
    <property type="match status" value="1"/>
</dbReference>
<dbReference type="EMBL" id="CP041614">
    <property type="protein sequence ID" value="QDO82698.1"/>
    <property type="molecule type" value="Genomic_DNA"/>
</dbReference>
<proteinExistence type="predicted"/>
<protein>
    <submittedName>
        <fullName evidence="8">N-acetylglucosamine-binding protein GbpA</fullName>
    </submittedName>
</protein>
<evidence type="ECO:0000256" key="2">
    <source>
        <dbReference type="ARBA" id="ARBA00022669"/>
    </source>
</evidence>
<dbReference type="Pfam" id="PF21868">
    <property type="entry name" value="GbpA_D3"/>
    <property type="match status" value="1"/>
</dbReference>
<dbReference type="Pfam" id="PF18416">
    <property type="entry name" value="GbpA_2"/>
    <property type="match status" value="1"/>
</dbReference>
<evidence type="ECO:0000256" key="1">
    <source>
        <dbReference type="ARBA" id="ARBA00022525"/>
    </source>
</evidence>
<dbReference type="PANTHER" id="PTHR34823">
    <property type="entry name" value="GLCNAC-BINDING PROTEIN A"/>
    <property type="match status" value="1"/>
</dbReference>
<keyword evidence="2" id="KW-0147">Chitin-binding</keyword>
<dbReference type="SUPFAM" id="SSF81296">
    <property type="entry name" value="E set domains"/>
    <property type="match status" value="1"/>
</dbReference>
<keyword evidence="1" id="KW-0964">Secreted</keyword>
<accession>A0ABX5WUV8</accession>
<dbReference type="Gene3D" id="2.70.50.50">
    <property type="entry name" value="chitin-binding protein cbp21"/>
    <property type="match status" value="1"/>
</dbReference>
<feature type="domain" description="N-acetylglucosamine binding protein A" evidence="6">
    <location>
        <begin position="201"/>
        <end position="297"/>
    </location>
</feature>
<keyword evidence="9" id="KW-1185">Reference proteome</keyword>
<dbReference type="PANTHER" id="PTHR34823:SF1">
    <property type="entry name" value="CHITIN-BINDING TYPE-4 DOMAIN-CONTAINING PROTEIN"/>
    <property type="match status" value="1"/>
</dbReference>
<dbReference type="Gene3D" id="3.30.70.2150">
    <property type="match status" value="1"/>
</dbReference>
<dbReference type="InterPro" id="IPR004302">
    <property type="entry name" value="Cellulose/chitin-bd_N"/>
</dbReference>
<feature type="domain" description="GlcNAc-binding protein A third" evidence="7">
    <location>
        <begin position="304"/>
        <end position="381"/>
    </location>
</feature>
<evidence type="ECO:0000256" key="4">
    <source>
        <dbReference type="SAM" id="SignalP"/>
    </source>
</evidence>